<keyword evidence="1" id="KW-1133">Transmembrane helix</keyword>
<evidence type="ECO:0000313" key="2">
    <source>
        <dbReference type="EMBL" id="KOC65893.1"/>
    </source>
</evidence>
<keyword evidence="1" id="KW-0472">Membrane</keyword>
<dbReference type="AlphaFoldDB" id="A0A0L7R4X4"/>
<dbReference type="EMBL" id="KQ414654">
    <property type="protein sequence ID" value="KOC65893.1"/>
    <property type="molecule type" value="Genomic_DNA"/>
</dbReference>
<dbReference type="Proteomes" id="UP000053825">
    <property type="component" value="Unassembled WGS sequence"/>
</dbReference>
<reference evidence="2 3" key="1">
    <citation type="submission" date="2015-07" db="EMBL/GenBank/DDBJ databases">
        <title>The genome of Habropoda laboriosa.</title>
        <authorList>
            <person name="Pan H."/>
            <person name="Kapheim K."/>
        </authorList>
    </citation>
    <scope>NUCLEOTIDE SEQUENCE [LARGE SCALE GENOMIC DNA]</scope>
    <source>
        <strain evidence="2">0110345459</strain>
    </source>
</reference>
<accession>A0A0L7R4X4</accession>
<gene>
    <name evidence="2" type="ORF">WH47_12692</name>
</gene>
<name>A0A0L7R4X4_9HYME</name>
<feature type="transmembrane region" description="Helical" evidence="1">
    <location>
        <begin position="30"/>
        <end position="49"/>
    </location>
</feature>
<protein>
    <submittedName>
        <fullName evidence="2">Uncharacterized protein</fullName>
    </submittedName>
</protein>
<evidence type="ECO:0000313" key="3">
    <source>
        <dbReference type="Proteomes" id="UP000053825"/>
    </source>
</evidence>
<keyword evidence="1" id="KW-0812">Transmembrane</keyword>
<evidence type="ECO:0000256" key="1">
    <source>
        <dbReference type="SAM" id="Phobius"/>
    </source>
</evidence>
<keyword evidence="3" id="KW-1185">Reference proteome</keyword>
<sequence>MERISDGQKFGCQWCISYVRLIGIETMIDIEVCVYGLIVGWMVMGVFPIE</sequence>
<proteinExistence type="predicted"/>
<organism evidence="2 3">
    <name type="scientific">Habropoda laboriosa</name>
    <dbReference type="NCBI Taxonomy" id="597456"/>
    <lineage>
        <taxon>Eukaryota</taxon>
        <taxon>Metazoa</taxon>
        <taxon>Ecdysozoa</taxon>
        <taxon>Arthropoda</taxon>
        <taxon>Hexapoda</taxon>
        <taxon>Insecta</taxon>
        <taxon>Pterygota</taxon>
        <taxon>Neoptera</taxon>
        <taxon>Endopterygota</taxon>
        <taxon>Hymenoptera</taxon>
        <taxon>Apocrita</taxon>
        <taxon>Aculeata</taxon>
        <taxon>Apoidea</taxon>
        <taxon>Anthophila</taxon>
        <taxon>Apidae</taxon>
        <taxon>Habropoda</taxon>
    </lineage>
</organism>